<dbReference type="Proteomes" id="UP001259832">
    <property type="component" value="Unassembled WGS sequence"/>
</dbReference>
<feature type="domain" description="MULE transposase" evidence="1">
    <location>
        <begin position="183"/>
        <end position="283"/>
    </location>
</feature>
<dbReference type="Pfam" id="PF10551">
    <property type="entry name" value="MULE"/>
    <property type="match status" value="1"/>
</dbReference>
<dbReference type="PANTHER" id="PTHR33977">
    <property type="entry name" value="ZINC ION BINDING PROTEIN"/>
    <property type="match status" value="1"/>
</dbReference>
<proteinExistence type="predicted"/>
<organism evidence="2 3">
    <name type="scientific">Phytophthora citrophthora</name>
    <dbReference type="NCBI Taxonomy" id="4793"/>
    <lineage>
        <taxon>Eukaryota</taxon>
        <taxon>Sar</taxon>
        <taxon>Stramenopiles</taxon>
        <taxon>Oomycota</taxon>
        <taxon>Peronosporomycetes</taxon>
        <taxon>Peronosporales</taxon>
        <taxon>Peronosporaceae</taxon>
        <taxon>Phytophthora</taxon>
    </lineage>
</organism>
<dbReference type="EMBL" id="JASMQC010000003">
    <property type="protein sequence ID" value="KAK1946751.1"/>
    <property type="molecule type" value="Genomic_DNA"/>
</dbReference>
<evidence type="ECO:0000313" key="2">
    <source>
        <dbReference type="EMBL" id="KAK1946751.1"/>
    </source>
</evidence>
<gene>
    <name evidence="2" type="ORF">P3T76_002303</name>
</gene>
<dbReference type="InterPro" id="IPR018289">
    <property type="entry name" value="MULE_transposase_dom"/>
</dbReference>
<sequence>MRYKLLRCACKHCTDAVPYDSCAWRLKVLFCQEIDSVDVHDLASHHSRARAPRKTGIIPRQRNFITELARENLMPLRILRALGRKFDLQAAALPSLRTMQNIVHHFRRMRLGGNGKHKLIVEAVRAPAFSGREGDHDAFTFINEYDSSGIPAVGNGSYAKPFLVSMTTKALLQNTARDPGTFVLHLDATFKLNSVGYPVLVWGITDVSRTFHLVSLFITSQLQEAHFATALVALRRMYARVNEPEMQVKYILGDADKAQLKAFQSVFADCNFVSLMCFYHVVAKLREITRVMSSSIDFILGDADPALVHVRAMLPMWTFVPALNRVREDIATSAQFGVHYARMEVSMEG</sequence>
<name>A0AAD9GY71_9STRA</name>
<dbReference type="PANTHER" id="PTHR33977:SF1">
    <property type="entry name" value="ZINC ION BINDING PROTEIN"/>
    <property type="match status" value="1"/>
</dbReference>
<protein>
    <recommendedName>
        <fullName evidence="1">MULE transposase domain-containing protein</fullName>
    </recommendedName>
</protein>
<comment type="caution">
    <text evidence="2">The sequence shown here is derived from an EMBL/GenBank/DDBJ whole genome shotgun (WGS) entry which is preliminary data.</text>
</comment>
<evidence type="ECO:0000259" key="1">
    <source>
        <dbReference type="Pfam" id="PF10551"/>
    </source>
</evidence>
<keyword evidence="3" id="KW-1185">Reference proteome</keyword>
<accession>A0AAD9GY71</accession>
<dbReference type="AlphaFoldDB" id="A0AAD9GY71"/>
<evidence type="ECO:0000313" key="3">
    <source>
        <dbReference type="Proteomes" id="UP001259832"/>
    </source>
</evidence>
<reference evidence="2" key="1">
    <citation type="submission" date="2023-08" db="EMBL/GenBank/DDBJ databases">
        <title>Reference Genome Resource for the Citrus Pathogen Phytophthora citrophthora.</title>
        <authorList>
            <person name="Moller H."/>
            <person name="Coetzee B."/>
            <person name="Rose L.J."/>
            <person name="Van Niekerk J.M."/>
        </authorList>
    </citation>
    <scope>NUCLEOTIDE SEQUENCE</scope>
    <source>
        <strain evidence="2">STE-U-9442</strain>
    </source>
</reference>